<keyword evidence="3" id="KW-1185">Reference proteome</keyword>
<dbReference type="RefSeq" id="WP_310766636.1">
    <property type="nucleotide sequence ID" value="NZ_CP134050.1"/>
</dbReference>
<reference evidence="2 3" key="1">
    <citation type="submission" date="2023-09" db="EMBL/GenBank/DDBJ databases">
        <title>Complete Genome and Methylome dissection of Bacillus brevis NEB573 original source of BbsI restriction endonuclease.</title>
        <authorList>
            <person name="Fomenkov A."/>
            <person name="Roberts R.D."/>
        </authorList>
    </citation>
    <scope>NUCLEOTIDE SEQUENCE [LARGE SCALE GENOMIC DNA]</scope>
    <source>
        <strain evidence="2 3">NEB573</strain>
    </source>
</reference>
<dbReference type="Gene3D" id="2.60.40.1220">
    <property type="match status" value="3"/>
</dbReference>
<name>A0ABY9T3P7_BREBE</name>
<dbReference type="Proteomes" id="UP001256827">
    <property type="component" value="Chromosome"/>
</dbReference>
<evidence type="ECO:0000313" key="3">
    <source>
        <dbReference type="Proteomes" id="UP001256827"/>
    </source>
</evidence>
<dbReference type="EMBL" id="CP134050">
    <property type="protein sequence ID" value="WNC14492.1"/>
    <property type="molecule type" value="Genomic_DNA"/>
</dbReference>
<dbReference type="InterPro" id="IPR014755">
    <property type="entry name" value="Cu-Rt/internalin_Ig-like"/>
</dbReference>
<sequence length="595" mass="61536">MLASAFFMASELRWNSAVFRRNSLHFYPAINIIAAYNEKVTYEDTVAPTLVGTETVNASTVKVNFSEPIDDFGALTAKLADGTDLSSLVRPSIDGKSVELDLSDAGIPSGKEITVTFVGALDFGGNLVSPNPVTAKVQKGAKDGVAPTVSAVTVVNAKKFELKFSEEIEGLAVTDISVGGQALTTSTGTLTQDATDKTKYVVTLTNAQQGLVTVSIAATSFTDLSGEDNAAFSKIVNFTTDSVLPTLSTATVSKNKDGKEVLTLTFSEDVTVKPTTTVTAAAKKVSNFVTSSVNLTFDPADLTPVTGKANQFTIELNKVADSVSTTLTEGASYTVDMPAALVTDTAGNDNVAAAKAFAFTRGTDADTAKPGIDTTYDSGESTPKVASNGIKVVDNNTVQVKFDKAVDGATATNKANYVVTGATVADATLLAGNVVELTLAADSNTYTGLRTVKVSGVKSADGVAMDEFTAKEYLVENVRPTIASVAVTSITPDDAGTLGTDESQTVITLTFNEAVAAGSTNPEDFDLYIKGAKVTTGTISTAGGGAKEIVVTIDGVALTEQDFSNGVTLKAQDDIDVTDTNNNAANITSDIAVSL</sequence>
<gene>
    <name evidence="2" type="ORF">RGB73_28155</name>
</gene>
<protein>
    <recommendedName>
        <fullName evidence="4">SbsA Ig-like domain-containing protein</fullName>
    </recommendedName>
</protein>
<evidence type="ECO:0008006" key="4">
    <source>
        <dbReference type="Google" id="ProtNLM"/>
    </source>
</evidence>
<evidence type="ECO:0000256" key="1">
    <source>
        <dbReference type="ARBA" id="ARBA00022729"/>
    </source>
</evidence>
<accession>A0ABY9T3P7</accession>
<proteinExistence type="predicted"/>
<organism evidence="2 3">
    <name type="scientific">Brevibacillus brevis</name>
    <name type="common">Bacillus brevis</name>
    <dbReference type="NCBI Taxonomy" id="1393"/>
    <lineage>
        <taxon>Bacteria</taxon>
        <taxon>Bacillati</taxon>
        <taxon>Bacillota</taxon>
        <taxon>Bacilli</taxon>
        <taxon>Bacillales</taxon>
        <taxon>Paenibacillaceae</taxon>
        <taxon>Brevibacillus</taxon>
    </lineage>
</organism>
<keyword evidence="1" id="KW-0732">Signal</keyword>
<evidence type="ECO:0000313" key="2">
    <source>
        <dbReference type="EMBL" id="WNC14492.1"/>
    </source>
</evidence>